<dbReference type="PANTHER" id="PTHR43415">
    <property type="entry name" value="SPERMIDINE N(1)-ACETYLTRANSFERASE"/>
    <property type="match status" value="1"/>
</dbReference>
<organism evidence="2 3">
    <name type="scientific">Phocaeicola coprocola</name>
    <dbReference type="NCBI Taxonomy" id="310298"/>
    <lineage>
        <taxon>Bacteria</taxon>
        <taxon>Pseudomonadati</taxon>
        <taxon>Bacteroidota</taxon>
        <taxon>Bacteroidia</taxon>
        <taxon>Bacteroidales</taxon>
        <taxon>Bacteroidaceae</taxon>
        <taxon>Phocaeicola</taxon>
    </lineage>
</organism>
<protein>
    <submittedName>
        <fullName evidence="2">N-acetyltransferase</fullName>
    </submittedName>
</protein>
<dbReference type="RefSeq" id="WP_118483209.1">
    <property type="nucleotide sequence ID" value="NZ_CALUHW010000090.1"/>
</dbReference>
<sequence length="178" mass="20166">MSFALLYTDEIRLRALEPSDVDVLMRLENDEELWENGIVTGPFSRFQLERYIAENTNDIYVDGQLRLVIEHCSGSVAGVIDLCTFDARHSRAEVGIVVLKEFRRRGIARSALSLLERHCFSLLGMHQLYAYVKTSNAACINLFHSAGFNTTGVLKDWLHTGRGYQDVCLLQKMNPLIA</sequence>
<accession>A0A412GVY5</accession>
<evidence type="ECO:0000313" key="2">
    <source>
        <dbReference type="EMBL" id="RGR99032.1"/>
    </source>
</evidence>
<dbReference type="SUPFAM" id="SSF55729">
    <property type="entry name" value="Acyl-CoA N-acyltransferases (Nat)"/>
    <property type="match status" value="1"/>
</dbReference>
<dbReference type="Proteomes" id="UP000285864">
    <property type="component" value="Unassembled WGS sequence"/>
</dbReference>
<keyword evidence="2" id="KW-0808">Transferase</keyword>
<dbReference type="InterPro" id="IPR000182">
    <property type="entry name" value="GNAT_dom"/>
</dbReference>
<proteinExistence type="predicted"/>
<dbReference type="EMBL" id="QRUU01000008">
    <property type="protein sequence ID" value="RGR99032.1"/>
    <property type="molecule type" value="Genomic_DNA"/>
</dbReference>
<evidence type="ECO:0000259" key="1">
    <source>
        <dbReference type="PROSITE" id="PS51186"/>
    </source>
</evidence>
<dbReference type="AlphaFoldDB" id="A0A412GVY5"/>
<feature type="domain" description="N-acetyltransferase" evidence="1">
    <location>
        <begin position="11"/>
        <end position="171"/>
    </location>
</feature>
<dbReference type="GO" id="GO:0016747">
    <property type="term" value="F:acyltransferase activity, transferring groups other than amino-acyl groups"/>
    <property type="evidence" value="ECO:0007669"/>
    <property type="project" value="InterPro"/>
</dbReference>
<dbReference type="Pfam" id="PF13302">
    <property type="entry name" value="Acetyltransf_3"/>
    <property type="match status" value="1"/>
</dbReference>
<dbReference type="InterPro" id="IPR016181">
    <property type="entry name" value="Acyl_CoA_acyltransferase"/>
</dbReference>
<evidence type="ECO:0000313" key="3">
    <source>
        <dbReference type="Proteomes" id="UP000285864"/>
    </source>
</evidence>
<dbReference type="Gene3D" id="3.40.630.30">
    <property type="match status" value="1"/>
</dbReference>
<keyword evidence="3" id="KW-1185">Reference proteome</keyword>
<name>A0A412GVY5_9BACT</name>
<comment type="caution">
    <text evidence="2">The sequence shown here is derived from an EMBL/GenBank/DDBJ whole genome shotgun (WGS) entry which is preliminary data.</text>
</comment>
<dbReference type="PROSITE" id="PS51186">
    <property type="entry name" value="GNAT"/>
    <property type="match status" value="1"/>
</dbReference>
<dbReference type="PANTHER" id="PTHR43415:SF3">
    <property type="entry name" value="GNAT-FAMILY ACETYLTRANSFERASE"/>
    <property type="match status" value="1"/>
</dbReference>
<dbReference type="CDD" id="cd04301">
    <property type="entry name" value="NAT_SF"/>
    <property type="match status" value="1"/>
</dbReference>
<reference evidence="2 3" key="1">
    <citation type="submission" date="2018-08" db="EMBL/GenBank/DDBJ databases">
        <title>A genome reference for cultivated species of the human gut microbiota.</title>
        <authorList>
            <person name="Zou Y."/>
            <person name="Xue W."/>
            <person name="Luo G."/>
        </authorList>
    </citation>
    <scope>NUCLEOTIDE SEQUENCE [LARGE SCALE GENOMIC DNA]</scope>
    <source>
        <strain evidence="2 3">AF24-2</strain>
    </source>
</reference>
<gene>
    <name evidence="2" type="ORF">DWY20_02975</name>
</gene>